<dbReference type="EMBL" id="GBXM01106003">
    <property type="protein sequence ID" value="JAH02574.1"/>
    <property type="molecule type" value="Transcribed_RNA"/>
</dbReference>
<sequence>MLRRNSSFVAAGRTSTEALEKPEVKGSLGKLSLWYRLGHQE</sequence>
<dbReference type="AlphaFoldDB" id="A0A0E9PDG7"/>
<evidence type="ECO:0000313" key="1">
    <source>
        <dbReference type="EMBL" id="JAH02574.1"/>
    </source>
</evidence>
<name>A0A0E9PDG7_ANGAN</name>
<protein>
    <submittedName>
        <fullName evidence="1">Uncharacterized protein</fullName>
    </submittedName>
</protein>
<proteinExistence type="predicted"/>
<organism evidence="1">
    <name type="scientific">Anguilla anguilla</name>
    <name type="common">European freshwater eel</name>
    <name type="synonym">Muraena anguilla</name>
    <dbReference type="NCBI Taxonomy" id="7936"/>
    <lineage>
        <taxon>Eukaryota</taxon>
        <taxon>Metazoa</taxon>
        <taxon>Chordata</taxon>
        <taxon>Craniata</taxon>
        <taxon>Vertebrata</taxon>
        <taxon>Euteleostomi</taxon>
        <taxon>Actinopterygii</taxon>
        <taxon>Neopterygii</taxon>
        <taxon>Teleostei</taxon>
        <taxon>Anguilliformes</taxon>
        <taxon>Anguillidae</taxon>
        <taxon>Anguilla</taxon>
    </lineage>
</organism>
<reference evidence="1" key="2">
    <citation type="journal article" date="2015" name="Fish Shellfish Immunol.">
        <title>Early steps in the European eel (Anguilla anguilla)-Vibrio vulnificus interaction in the gills: Role of the RtxA13 toxin.</title>
        <authorList>
            <person name="Callol A."/>
            <person name="Pajuelo D."/>
            <person name="Ebbesson L."/>
            <person name="Teles M."/>
            <person name="MacKenzie S."/>
            <person name="Amaro C."/>
        </authorList>
    </citation>
    <scope>NUCLEOTIDE SEQUENCE</scope>
</reference>
<accession>A0A0E9PDG7</accession>
<reference evidence="1" key="1">
    <citation type="submission" date="2014-11" db="EMBL/GenBank/DDBJ databases">
        <authorList>
            <person name="Amaro Gonzalez C."/>
        </authorList>
    </citation>
    <scope>NUCLEOTIDE SEQUENCE</scope>
</reference>